<proteinExistence type="predicted"/>
<reference evidence="2" key="2">
    <citation type="journal article" date="2023" name="IMA Fungus">
        <title>Comparative genomic study of the Penicillium genus elucidates a diverse pangenome and 15 lateral gene transfer events.</title>
        <authorList>
            <person name="Petersen C."/>
            <person name="Sorensen T."/>
            <person name="Nielsen M.R."/>
            <person name="Sondergaard T.E."/>
            <person name="Sorensen J.L."/>
            <person name="Fitzpatrick D.A."/>
            <person name="Frisvad J.C."/>
            <person name="Nielsen K.L."/>
        </authorList>
    </citation>
    <scope>NUCLEOTIDE SEQUENCE</scope>
    <source>
        <strain evidence="2">IBT 30728</strain>
    </source>
</reference>
<evidence type="ECO:0000313" key="2">
    <source>
        <dbReference type="EMBL" id="KAJ5492798.1"/>
    </source>
</evidence>
<gene>
    <name evidence="2" type="ORF">N7539_001544</name>
</gene>
<dbReference type="GeneID" id="81621396"/>
<sequence length="59" mass="6439">MTGKSELRPATAVIPIWENHATRDAIHIHAKPDQERPMAAQGSQVALPTAERVQENTPA</sequence>
<name>A0A9W9XGV4_9EURO</name>
<accession>A0A9W9XGV4</accession>
<evidence type="ECO:0000256" key="1">
    <source>
        <dbReference type="SAM" id="MobiDB-lite"/>
    </source>
</evidence>
<dbReference type="EMBL" id="JAPWDQ010000002">
    <property type="protein sequence ID" value="KAJ5492798.1"/>
    <property type="molecule type" value="Genomic_DNA"/>
</dbReference>
<reference evidence="2" key="1">
    <citation type="submission" date="2022-12" db="EMBL/GenBank/DDBJ databases">
        <authorList>
            <person name="Petersen C."/>
        </authorList>
    </citation>
    <scope>NUCLEOTIDE SEQUENCE</scope>
    <source>
        <strain evidence="2">IBT 30728</strain>
    </source>
</reference>
<dbReference type="Proteomes" id="UP001148312">
    <property type="component" value="Unassembled WGS sequence"/>
</dbReference>
<evidence type="ECO:0000313" key="3">
    <source>
        <dbReference type="Proteomes" id="UP001148312"/>
    </source>
</evidence>
<protein>
    <submittedName>
        <fullName evidence="2">Uncharacterized protein</fullName>
    </submittedName>
</protein>
<organism evidence="2 3">
    <name type="scientific">Penicillium diatomitis</name>
    <dbReference type="NCBI Taxonomy" id="2819901"/>
    <lineage>
        <taxon>Eukaryota</taxon>
        <taxon>Fungi</taxon>
        <taxon>Dikarya</taxon>
        <taxon>Ascomycota</taxon>
        <taxon>Pezizomycotina</taxon>
        <taxon>Eurotiomycetes</taxon>
        <taxon>Eurotiomycetidae</taxon>
        <taxon>Eurotiales</taxon>
        <taxon>Aspergillaceae</taxon>
        <taxon>Penicillium</taxon>
    </lineage>
</organism>
<dbReference type="RefSeq" id="XP_056793178.1">
    <property type="nucleotide sequence ID" value="XM_056931147.1"/>
</dbReference>
<feature type="region of interest" description="Disordered" evidence="1">
    <location>
        <begin position="32"/>
        <end position="59"/>
    </location>
</feature>
<dbReference type="AlphaFoldDB" id="A0A9W9XGV4"/>
<keyword evidence="3" id="KW-1185">Reference proteome</keyword>
<comment type="caution">
    <text evidence="2">The sequence shown here is derived from an EMBL/GenBank/DDBJ whole genome shotgun (WGS) entry which is preliminary data.</text>
</comment>